<evidence type="ECO:0000256" key="9">
    <source>
        <dbReference type="PROSITE-ProRule" id="PRU00221"/>
    </source>
</evidence>
<keyword evidence="5" id="KW-0847">Vitamin C</keyword>
<dbReference type="GO" id="GO:0051213">
    <property type="term" value="F:dioxygenase activity"/>
    <property type="evidence" value="ECO:0007669"/>
    <property type="project" value="UniProtKB-KW"/>
</dbReference>
<accession>A0A9X3YKM2</accession>
<dbReference type="Proteomes" id="UP001139971">
    <property type="component" value="Unassembled WGS sequence"/>
</dbReference>
<evidence type="ECO:0000313" key="11">
    <source>
        <dbReference type="EMBL" id="MDC8012518.1"/>
    </source>
</evidence>
<comment type="caution">
    <text evidence="11">The sequence shown here is derived from an EMBL/GenBank/DDBJ whole genome shotgun (WGS) entry which is preliminary data.</text>
</comment>
<evidence type="ECO:0000256" key="1">
    <source>
        <dbReference type="ARBA" id="ARBA00001961"/>
    </source>
</evidence>
<dbReference type="InterPro" id="IPR005123">
    <property type="entry name" value="Oxoglu/Fe-dep_dioxygenase_dom"/>
</dbReference>
<name>A0A9X3YKM2_9GAMM</name>
<dbReference type="Gene3D" id="2.60.120.620">
    <property type="entry name" value="q2cbj1_9rhob like domain"/>
    <property type="match status" value="1"/>
</dbReference>
<dbReference type="PROSITE" id="PS00678">
    <property type="entry name" value="WD_REPEATS_1"/>
    <property type="match status" value="1"/>
</dbReference>
<gene>
    <name evidence="11" type="ORF">OD750_008155</name>
</gene>
<protein>
    <submittedName>
        <fullName evidence="11">2OG-Fe(II) oxygenase</fullName>
    </submittedName>
</protein>
<dbReference type="PANTHER" id="PTHR19848:SF8">
    <property type="entry name" value="F-BOX AND WD REPEAT DOMAIN CONTAINING 7"/>
    <property type="match status" value="1"/>
</dbReference>
<dbReference type="PROSITE" id="PS50294">
    <property type="entry name" value="WD_REPEATS_REGION"/>
    <property type="match status" value="1"/>
</dbReference>
<feature type="repeat" description="WD" evidence="9">
    <location>
        <begin position="214"/>
        <end position="245"/>
    </location>
</feature>
<organism evidence="11 12">
    <name type="scientific">Tahibacter soli</name>
    <dbReference type="NCBI Taxonomy" id="2983605"/>
    <lineage>
        <taxon>Bacteria</taxon>
        <taxon>Pseudomonadati</taxon>
        <taxon>Pseudomonadota</taxon>
        <taxon>Gammaproteobacteria</taxon>
        <taxon>Lysobacterales</taxon>
        <taxon>Rhodanobacteraceae</taxon>
        <taxon>Tahibacter</taxon>
    </lineage>
</organism>
<keyword evidence="7" id="KW-0560">Oxidoreductase</keyword>
<dbReference type="PROSITE" id="PS51471">
    <property type="entry name" value="FE2OG_OXY"/>
    <property type="match status" value="1"/>
</dbReference>
<keyword evidence="6" id="KW-0223">Dioxygenase</keyword>
<feature type="repeat" description="WD" evidence="9">
    <location>
        <begin position="335"/>
        <end position="375"/>
    </location>
</feature>
<keyword evidence="8" id="KW-0408">Iron</keyword>
<dbReference type="PANTHER" id="PTHR19848">
    <property type="entry name" value="WD40 REPEAT PROTEIN"/>
    <property type="match status" value="1"/>
</dbReference>
<dbReference type="AlphaFoldDB" id="A0A9X3YKM2"/>
<dbReference type="InterPro" id="IPR036322">
    <property type="entry name" value="WD40_repeat_dom_sf"/>
</dbReference>
<dbReference type="Gene3D" id="2.130.10.10">
    <property type="entry name" value="YVTN repeat-like/Quinoprotein amine dehydrogenase"/>
    <property type="match status" value="2"/>
</dbReference>
<dbReference type="RefSeq" id="WP_263541091.1">
    <property type="nucleotide sequence ID" value="NZ_JAOVZO020000011.1"/>
</dbReference>
<keyword evidence="4" id="KW-0677">Repeat</keyword>
<dbReference type="InterPro" id="IPR044862">
    <property type="entry name" value="Pro_4_hyd_alph_FE2OG_OXY"/>
</dbReference>
<dbReference type="SUPFAM" id="SSF51197">
    <property type="entry name" value="Clavaminate synthase-like"/>
    <property type="match status" value="1"/>
</dbReference>
<reference evidence="11" key="1">
    <citation type="submission" date="2023-02" db="EMBL/GenBank/DDBJ databases">
        <title>Tahibacter soli sp. nov. isolated from soil.</title>
        <authorList>
            <person name="Baek J.H."/>
            <person name="Lee J.K."/>
            <person name="Choi D.G."/>
            <person name="Jeon C.O."/>
        </authorList>
    </citation>
    <scope>NUCLEOTIDE SEQUENCE</scope>
    <source>
        <strain evidence="11">BL</strain>
    </source>
</reference>
<keyword evidence="3" id="KW-0479">Metal-binding</keyword>
<dbReference type="GO" id="GO:0005506">
    <property type="term" value="F:iron ion binding"/>
    <property type="evidence" value="ECO:0007669"/>
    <property type="project" value="InterPro"/>
</dbReference>
<keyword evidence="2 9" id="KW-0853">WD repeat</keyword>
<dbReference type="GO" id="GO:0031418">
    <property type="term" value="F:L-ascorbic acid binding"/>
    <property type="evidence" value="ECO:0007669"/>
    <property type="project" value="UniProtKB-KW"/>
</dbReference>
<dbReference type="InterPro" id="IPR001680">
    <property type="entry name" value="WD40_rpt"/>
</dbReference>
<evidence type="ECO:0000256" key="6">
    <source>
        <dbReference type="ARBA" id="ARBA00022964"/>
    </source>
</evidence>
<dbReference type="SUPFAM" id="SSF50978">
    <property type="entry name" value="WD40 repeat-like"/>
    <property type="match status" value="1"/>
</dbReference>
<dbReference type="Pfam" id="PF00400">
    <property type="entry name" value="WD40"/>
    <property type="match status" value="5"/>
</dbReference>
<evidence type="ECO:0000256" key="4">
    <source>
        <dbReference type="ARBA" id="ARBA00022737"/>
    </source>
</evidence>
<evidence type="ECO:0000256" key="3">
    <source>
        <dbReference type="ARBA" id="ARBA00022723"/>
    </source>
</evidence>
<feature type="domain" description="Fe2OG dioxygenase" evidence="10">
    <location>
        <begin position="99"/>
        <end position="205"/>
    </location>
</feature>
<dbReference type="InterPro" id="IPR019775">
    <property type="entry name" value="WD40_repeat_CS"/>
</dbReference>
<dbReference type="PRINTS" id="PR00320">
    <property type="entry name" value="GPROTEINBRPT"/>
</dbReference>
<sequence length="494" mass="54270">MSVAIRSFDAVEHPLPPTFGTCFVIHDFLAPHECADLIAQAVERGFASAAANYPPSYRDNERQVVDDPALAKHLLLRLRGRIPETITDADGSTWRLAALNERLRLCRYREGQQFRIHQDGVHHRGADERSRLTFMIYLDGPESFDGGDTVFYADGPRAEPAVIARVRPRRGSVIVFDHALWHAGEPLTRGRKHILRSDLVYRRVGPRVETPRAYAGHDGYVWTLQHLADGRVASGGRDGAIRVWSPGGMRHTRLDGHAQSVLGLAQTASGRLVSVSRDRSLRWWNLDSQRCESAVIAHDAAALCVVRASRGRLATGGADGTIALWSDDGDELARLRGHAGWVWALAIVDDNTLASASEDGSVKLWDLREARCRMTVAGDRPLRAIAAKHRADGSIELAAGDDRGRVRACSIAGAAIEPVAAFAAHDAAVRRLRYFDDGSLTSCGEDYRVRVWRDARCIYETAHANFATDAARIGGGRMLSCGYDGVLKESHILQ</sequence>
<dbReference type="InterPro" id="IPR006620">
    <property type="entry name" value="Pro_4_hyd_alph"/>
</dbReference>
<dbReference type="EMBL" id="JAOVZO020000011">
    <property type="protein sequence ID" value="MDC8012518.1"/>
    <property type="molecule type" value="Genomic_DNA"/>
</dbReference>
<evidence type="ECO:0000313" key="12">
    <source>
        <dbReference type="Proteomes" id="UP001139971"/>
    </source>
</evidence>
<evidence type="ECO:0000256" key="2">
    <source>
        <dbReference type="ARBA" id="ARBA00022574"/>
    </source>
</evidence>
<evidence type="ECO:0000256" key="8">
    <source>
        <dbReference type="ARBA" id="ARBA00023004"/>
    </source>
</evidence>
<dbReference type="InterPro" id="IPR020472">
    <property type="entry name" value="WD40_PAC1"/>
</dbReference>
<evidence type="ECO:0000259" key="10">
    <source>
        <dbReference type="PROSITE" id="PS51471"/>
    </source>
</evidence>
<dbReference type="Pfam" id="PF13640">
    <property type="entry name" value="2OG-FeII_Oxy_3"/>
    <property type="match status" value="1"/>
</dbReference>
<comment type="cofactor">
    <cofactor evidence="1">
        <name>L-ascorbate</name>
        <dbReference type="ChEBI" id="CHEBI:38290"/>
    </cofactor>
</comment>
<dbReference type="PROSITE" id="PS50082">
    <property type="entry name" value="WD_REPEATS_2"/>
    <property type="match status" value="3"/>
</dbReference>
<dbReference type="GO" id="GO:0016705">
    <property type="term" value="F:oxidoreductase activity, acting on paired donors, with incorporation or reduction of molecular oxygen"/>
    <property type="evidence" value="ECO:0007669"/>
    <property type="project" value="InterPro"/>
</dbReference>
<dbReference type="SMART" id="SM00320">
    <property type="entry name" value="WD40"/>
    <property type="match status" value="5"/>
</dbReference>
<keyword evidence="12" id="KW-1185">Reference proteome</keyword>
<dbReference type="SMART" id="SM00702">
    <property type="entry name" value="P4Hc"/>
    <property type="match status" value="1"/>
</dbReference>
<proteinExistence type="predicted"/>
<evidence type="ECO:0000256" key="5">
    <source>
        <dbReference type="ARBA" id="ARBA00022896"/>
    </source>
</evidence>
<feature type="repeat" description="WD" evidence="9">
    <location>
        <begin position="254"/>
        <end position="294"/>
    </location>
</feature>
<evidence type="ECO:0000256" key="7">
    <source>
        <dbReference type="ARBA" id="ARBA00023002"/>
    </source>
</evidence>
<dbReference type="InterPro" id="IPR015943">
    <property type="entry name" value="WD40/YVTN_repeat-like_dom_sf"/>
</dbReference>